<evidence type="ECO:0000313" key="1">
    <source>
        <dbReference type="EMBL" id="PJC52101.1"/>
    </source>
</evidence>
<dbReference type="PANTHER" id="PTHR43393">
    <property type="entry name" value="CYTOKININ RIBOSIDE 5'-MONOPHOSPHATE PHOSPHORIBOHYDROLASE"/>
    <property type="match status" value="1"/>
</dbReference>
<dbReference type="PANTHER" id="PTHR43393:SF3">
    <property type="entry name" value="LYSINE DECARBOXYLASE-LIKE PROTEIN"/>
    <property type="match status" value="1"/>
</dbReference>
<accession>A0A2M8F8Q4</accession>
<organism evidence="1 2">
    <name type="scientific">Candidatus Magasanikbacteria bacterium CG_4_9_14_0_2_um_filter_42_11</name>
    <dbReference type="NCBI Taxonomy" id="1974643"/>
    <lineage>
        <taxon>Bacteria</taxon>
        <taxon>Candidatus Magasanikiibacteriota</taxon>
    </lineage>
</organism>
<dbReference type="GO" id="GO:0016787">
    <property type="term" value="F:hydrolase activity"/>
    <property type="evidence" value="ECO:0007669"/>
    <property type="project" value="InterPro"/>
</dbReference>
<gene>
    <name evidence="1" type="ORF">CO030_04655</name>
</gene>
<sequence>MREETIKKVQEQADKDFSYALNETGDYRESWRIFRIMAEFVEGYQFLDSLSNVVTVFGSARFDEDQKHYKIAREFGTLLAKKGYTTITGGGPGIMEAANRGAQEGKGRSVGINIQLPFEQRVNPYVGESTAFYYFFTRKVMLTSPAQAHIFFPGGFGTFDEFFEVVHNIEIGKMCQMPIVLVGKDYWEPIVAFIREKCVPMGSVKEEHVNTWHVVDTAKEAMDIMENSNDELPKCDLSVSNFHSGQKNMDWRIFRIMAELVEGFEFLTGLVEDVTVLGTRHVEKESEAYEKAYELGRALANSGYAVITGGSVGIAEATNKGAMEAGGDSLGIGLDVYGKESMNPYVTKSISFKFPFTRKLIVTAPSKGFVFFPGGLGTMHHLFEVLTLIETKKMQPVPIILIGHAYWEPLHAFIKETMVHDLKTISDKDDELYQIVDTVDAAMKLINGFRPHNNKKA</sequence>
<dbReference type="InterPro" id="IPR052341">
    <property type="entry name" value="LOG_family_nucleotidases"/>
</dbReference>
<proteinExistence type="predicted"/>
<dbReference type="NCBIfam" id="TIGR00730">
    <property type="entry name" value="Rossman fold protein, TIGR00730 family"/>
    <property type="match status" value="2"/>
</dbReference>
<protein>
    <recommendedName>
        <fullName evidence="3">TIGR00730 family Rossman fold protein</fullName>
    </recommendedName>
</protein>
<dbReference type="GO" id="GO:0005829">
    <property type="term" value="C:cytosol"/>
    <property type="evidence" value="ECO:0007669"/>
    <property type="project" value="TreeGrafter"/>
</dbReference>
<dbReference type="InterPro" id="IPR005269">
    <property type="entry name" value="LOG"/>
</dbReference>
<name>A0A2M8F8Q4_9BACT</name>
<dbReference type="Pfam" id="PF03641">
    <property type="entry name" value="Lysine_decarbox"/>
    <property type="match status" value="2"/>
</dbReference>
<dbReference type="EMBL" id="PFRH01000144">
    <property type="protein sequence ID" value="PJC52101.1"/>
    <property type="molecule type" value="Genomic_DNA"/>
</dbReference>
<evidence type="ECO:0008006" key="3">
    <source>
        <dbReference type="Google" id="ProtNLM"/>
    </source>
</evidence>
<dbReference type="InterPro" id="IPR031100">
    <property type="entry name" value="LOG_fam"/>
</dbReference>
<dbReference type="AlphaFoldDB" id="A0A2M8F8Q4"/>
<comment type="caution">
    <text evidence="1">The sequence shown here is derived from an EMBL/GenBank/DDBJ whole genome shotgun (WGS) entry which is preliminary data.</text>
</comment>
<dbReference type="GO" id="GO:0009691">
    <property type="term" value="P:cytokinin biosynthetic process"/>
    <property type="evidence" value="ECO:0007669"/>
    <property type="project" value="InterPro"/>
</dbReference>
<dbReference type="Proteomes" id="UP000231456">
    <property type="component" value="Unassembled WGS sequence"/>
</dbReference>
<reference evidence="2" key="1">
    <citation type="submission" date="2017-09" db="EMBL/GenBank/DDBJ databases">
        <title>Depth-based differentiation of microbial function through sediment-hosted aquifers and enrichment of novel symbionts in the deep terrestrial subsurface.</title>
        <authorList>
            <person name="Probst A.J."/>
            <person name="Ladd B."/>
            <person name="Jarett J.K."/>
            <person name="Geller-Mcgrath D.E."/>
            <person name="Sieber C.M.K."/>
            <person name="Emerson J.B."/>
            <person name="Anantharaman K."/>
            <person name="Thomas B.C."/>
            <person name="Malmstrom R."/>
            <person name="Stieglmeier M."/>
            <person name="Klingl A."/>
            <person name="Woyke T."/>
            <person name="Ryan C.M."/>
            <person name="Banfield J.F."/>
        </authorList>
    </citation>
    <scope>NUCLEOTIDE SEQUENCE [LARGE SCALE GENOMIC DNA]</scope>
</reference>
<evidence type="ECO:0000313" key="2">
    <source>
        <dbReference type="Proteomes" id="UP000231456"/>
    </source>
</evidence>
<dbReference type="Gene3D" id="3.40.50.450">
    <property type="match status" value="2"/>
</dbReference>
<dbReference type="SUPFAM" id="SSF102405">
    <property type="entry name" value="MCP/YpsA-like"/>
    <property type="match status" value="2"/>
</dbReference>